<feature type="compositionally biased region" description="Basic residues" evidence="1">
    <location>
        <begin position="175"/>
        <end position="185"/>
    </location>
</feature>
<keyword evidence="2" id="KW-0812">Transmembrane</keyword>
<feature type="compositionally biased region" description="Polar residues" evidence="1">
    <location>
        <begin position="513"/>
        <end position="525"/>
    </location>
</feature>
<feature type="region of interest" description="Disordered" evidence="1">
    <location>
        <begin position="166"/>
        <end position="213"/>
    </location>
</feature>
<name>A0A423VAK1_CYTCH</name>
<feature type="transmembrane region" description="Helical" evidence="2">
    <location>
        <begin position="6"/>
        <end position="30"/>
    </location>
</feature>
<organism evidence="3 4">
    <name type="scientific">Cytospora chrysosperma</name>
    <name type="common">Cytospora canker fungus</name>
    <name type="synonym">Sphaeria chrysosperma</name>
    <dbReference type="NCBI Taxonomy" id="252740"/>
    <lineage>
        <taxon>Eukaryota</taxon>
        <taxon>Fungi</taxon>
        <taxon>Dikarya</taxon>
        <taxon>Ascomycota</taxon>
        <taxon>Pezizomycotina</taxon>
        <taxon>Sordariomycetes</taxon>
        <taxon>Sordariomycetidae</taxon>
        <taxon>Diaporthales</taxon>
        <taxon>Cytosporaceae</taxon>
        <taxon>Cytospora</taxon>
    </lineage>
</organism>
<keyword evidence="2" id="KW-0472">Membrane</keyword>
<accession>A0A423VAK1</accession>
<feature type="region of interest" description="Disordered" evidence="1">
    <location>
        <begin position="336"/>
        <end position="415"/>
    </location>
</feature>
<dbReference type="OrthoDB" id="5238763at2759"/>
<proteinExistence type="predicted"/>
<dbReference type="AlphaFoldDB" id="A0A423VAK1"/>
<dbReference type="Proteomes" id="UP000284375">
    <property type="component" value="Unassembled WGS sequence"/>
</dbReference>
<protein>
    <submittedName>
        <fullName evidence="3">Uncharacterized protein</fullName>
    </submittedName>
</protein>
<evidence type="ECO:0000256" key="1">
    <source>
        <dbReference type="SAM" id="MobiDB-lite"/>
    </source>
</evidence>
<keyword evidence="4" id="KW-1185">Reference proteome</keyword>
<evidence type="ECO:0000256" key="2">
    <source>
        <dbReference type="SAM" id="Phobius"/>
    </source>
</evidence>
<reference evidence="3 4" key="1">
    <citation type="submission" date="2015-09" db="EMBL/GenBank/DDBJ databases">
        <title>Host preference determinants of Valsa canker pathogens revealed by comparative genomics.</title>
        <authorList>
            <person name="Yin Z."/>
            <person name="Huang L."/>
        </authorList>
    </citation>
    <scope>NUCLEOTIDE SEQUENCE [LARGE SCALE GENOMIC DNA]</scope>
    <source>
        <strain evidence="3 4">YSFL</strain>
    </source>
</reference>
<feature type="compositionally biased region" description="Basic and acidic residues" evidence="1">
    <location>
        <begin position="274"/>
        <end position="284"/>
    </location>
</feature>
<feature type="compositionally biased region" description="Basic and acidic residues" evidence="1">
    <location>
        <begin position="385"/>
        <end position="398"/>
    </location>
</feature>
<evidence type="ECO:0000313" key="4">
    <source>
        <dbReference type="Proteomes" id="UP000284375"/>
    </source>
</evidence>
<dbReference type="EMBL" id="LJZO01000073">
    <property type="protein sequence ID" value="ROV87955.1"/>
    <property type="molecule type" value="Genomic_DNA"/>
</dbReference>
<evidence type="ECO:0000313" key="3">
    <source>
        <dbReference type="EMBL" id="ROV87955.1"/>
    </source>
</evidence>
<sequence>MVSEKVWWAYIGSAFGGFALIIMLSFLLAYKLGLTKPVRPLRNGAEFELSDLTGPRDLERGVVRDWHHLPDPDMFLIPEEEGESPPAADRSARMTRKYPMPTVQAVKNDSKIGLELDRDMGDANGQNRGDLRSGADARTVRPGVLEPVMGGAILIHGDGDDETLLIPSGAAIPRSKSRRGSKGKGKAREVDEDSSSSSEPFGLSHFLSPRTGSRAPNFTSAPVGFDHVLPSMPRQAKTRESRGRSISRWPVDADMPHPSRFVVLDTNVSSEEDNVVRWKPEPPKVSRYRGLSATRPGQKPRTPSPPLPLFPVDDALPLPAPETFNIRSTRDSWGYFSSRSEAEPEPEQSSVVDSDEWTSEVFSTVVGPRPDETAFHTADTSTGADKTEAKAETGKDDSGSVAQYPVWEHGGPLVPDPRVLTQNASLPGRKAKFVEVDVDGPAAAAGSPGTTSNVFRDCLELLREGARTPTILTDLGYHENERPGLARGKTWAMSGALFQRRRDESGGAGEGSSRPQVARSKTSQA</sequence>
<keyword evidence="2" id="KW-1133">Transmembrane helix</keyword>
<feature type="region of interest" description="Disordered" evidence="1">
    <location>
        <begin position="496"/>
        <end position="525"/>
    </location>
</feature>
<comment type="caution">
    <text evidence="3">The sequence shown here is derived from an EMBL/GenBank/DDBJ whole genome shotgun (WGS) entry which is preliminary data.</text>
</comment>
<gene>
    <name evidence="3" type="ORF">VSDG_09461</name>
</gene>
<feature type="region of interest" description="Disordered" evidence="1">
    <location>
        <begin position="271"/>
        <end position="315"/>
    </location>
</feature>